<evidence type="ECO:0000256" key="2">
    <source>
        <dbReference type="ARBA" id="ARBA00023134"/>
    </source>
</evidence>
<dbReference type="InterPro" id="IPR009000">
    <property type="entry name" value="Transl_B-barrel_sf"/>
</dbReference>
<keyword evidence="1" id="KW-0547">Nucleotide-binding</keyword>
<dbReference type="CDD" id="cd16267">
    <property type="entry name" value="HBS1-like_II"/>
    <property type="match status" value="1"/>
</dbReference>
<dbReference type="AlphaFoldDB" id="A0AAD5XY52"/>
<dbReference type="Pfam" id="PF00009">
    <property type="entry name" value="GTP_EFTU"/>
    <property type="match status" value="1"/>
</dbReference>
<dbReference type="EMBL" id="JADGJW010000057">
    <property type="protein sequence ID" value="KAJ3225586.1"/>
    <property type="molecule type" value="Genomic_DNA"/>
</dbReference>
<evidence type="ECO:0000256" key="1">
    <source>
        <dbReference type="ARBA" id="ARBA00022741"/>
    </source>
</evidence>
<evidence type="ECO:0000259" key="4">
    <source>
        <dbReference type="Pfam" id="PF00009"/>
    </source>
</evidence>
<organism evidence="5 6">
    <name type="scientific">Clydaea vesicula</name>
    <dbReference type="NCBI Taxonomy" id="447962"/>
    <lineage>
        <taxon>Eukaryota</taxon>
        <taxon>Fungi</taxon>
        <taxon>Fungi incertae sedis</taxon>
        <taxon>Chytridiomycota</taxon>
        <taxon>Chytridiomycota incertae sedis</taxon>
        <taxon>Chytridiomycetes</taxon>
        <taxon>Lobulomycetales</taxon>
        <taxon>Lobulomycetaceae</taxon>
        <taxon>Clydaea</taxon>
    </lineage>
</organism>
<reference evidence="5" key="1">
    <citation type="submission" date="2020-05" db="EMBL/GenBank/DDBJ databases">
        <title>Phylogenomic resolution of chytrid fungi.</title>
        <authorList>
            <person name="Stajich J.E."/>
            <person name="Amses K."/>
            <person name="Simmons R."/>
            <person name="Seto K."/>
            <person name="Myers J."/>
            <person name="Bonds A."/>
            <person name="Quandt C.A."/>
            <person name="Barry K."/>
            <person name="Liu P."/>
            <person name="Grigoriev I."/>
            <person name="Longcore J.E."/>
            <person name="James T.Y."/>
        </authorList>
    </citation>
    <scope>NUCLEOTIDE SEQUENCE</scope>
    <source>
        <strain evidence="5">JEL0476</strain>
    </source>
</reference>
<sequence length="986" mass="108930">MTEETISLINQIFKVKEVVGKILSDQTIQMALKEFEYDVEKATQINNTANEDNCASLNAEIVNEYSFTHSPAYCILKISNLSSNLPIQNNKKRLHHAYTKNELVPKCKKIERKKEITNAAADNEKVDFTLKLNPASREPVYPESSLNVISESIRNSNVPLNSPLPNVDLGSVPSSKINCNSTTSNNISPEINLSIPLSASATLSDIRTSKFDSGLGSRSGLGIDIAQNDESVLPIFGLENLSSAFSLPSAGLSNKLLLNLELPTGLGNLSVNNSSTLGFGFNDVSSTSSLSTSKIEPFEFGLGKLLSTKPLCEFQDGNLLPGKLSSGFQLDSLSSALPLLSETEPTMSQVVDSETATCEGSGGLSAKPQVMVPGLGSLYHQNESLHQQQISENNNSTLDKFSSFVENVNSLNVKLINNSLGSKFSETSLVKNSAVENKLDTLPLLKTFTDFADFCFSHNFSFIFASPVKFSLKNDFSLNSDDLTGEVNFLKEERNITKLKVLGLTKFSKEWNNKIEFLPNVTKHNFKKEIKGVTNDSNAPNSDNFKTKNFSSLEHTVLKAFQFDLPSPDVTAQLKSAIPFRDLGVKKIDNLAVKSEMLNNNLNKSTTVDSKVVKHSTSTHNESSKKKEELKSKTNKERKAIVTSDDSTVKISKCAKKNKEEASVPSPNRLKTFKKLINVEQEIEKLKATGEKAGINLVVVGHGKNSTKMEREYGFTVHYTTTSFQTEKLKVTVFDTPGYQDFTQDVICALSQACLFGDVALLVVDSYNEDAAVPFTLNRQTKEPWSQKKFEDVKDSVASFLVTAGFPRHLIYFIPISGFLGENLVEAKNPLLKSWYSGPTLHQQINQLKAPNRLIQNKFRMSITDIYKISSSNTAKVCGKILTGIVQSGDTVLIQPADFRIIVKAIEVEAEDTKWAAAGDVVTLSFINCDLDLFSYYFRYIVNLKFIFRIGNILCDPMVPLPVTFHFKARIVTFDLKHPLIGDHVL</sequence>
<evidence type="ECO:0000313" key="6">
    <source>
        <dbReference type="Proteomes" id="UP001211065"/>
    </source>
</evidence>
<keyword evidence="2" id="KW-0342">GTP-binding</keyword>
<dbReference type="PANTHER" id="PTHR23115">
    <property type="entry name" value="TRANSLATION FACTOR"/>
    <property type="match status" value="1"/>
</dbReference>
<dbReference type="InterPro" id="IPR050100">
    <property type="entry name" value="TRAFAC_GTPase_members"/>
</dbReference>
<protein>
    <submittedName>
        <fullName evidence="5">HBS1-like protein</fullName>
    </submittedName>
</protein>
<proteinExistence type="predicted"/>
<feature type="domain" description="Tr-type G" evidence="4">
    <location>
        <begin position="698"/>
        <end position="794"/>
    </location>
</feature>
<evidence type="ECO:0000256" key="3">
    <source>
        <dbReference type="SAM" id="MobiDB-lite"/>
    </source>
</evidence>
<dbReference type="InterPro" id="IPR027417">
    <property type="entry name" value="P-loop_NTPase"/>
</dbReference>
<dbReference type="SUPFAM" id="SSF52540">
    <property type="entry name" value="P-loop containing nucleoside triphosphate hydrolases"/>
    <property type="match status" value="1"/>
</dbReference>
<evidence type="ECO:0000313" key="5">
    <source>
        <dbReference type="EMBL" id="KAJ3225586.1"/>
    </source>
</evidence>
<keyword evidence="6" id="KW-1185">Reference proteome</keyword>
<gene>
    <name evidence="5" type="primary">HBS1L_2</name>
    <name evidence="5" type="ORF">HK099_006526</name>
</gene>
<feature type="compositionally biased region" description="Basic and acidic residues" evidence="3">
    <location>
        <begin position="622"/>
        <end position="640"/>
    </location>
</feature>
<comment type="caution">
    <text evidence="5">The sequence shown here is derived from an EMBL/GenBank/DDBJ whole genome shotgun (WGS) entry which is preliminary data.</text>
</comment>
<dbReference type="Gene3D" id="3.40.50.300">
    <property type="entry name" value="P-loop containing nucleotide triphosphate hydrolases"/>
    <property type="match status" value="1"/>
</dbReference>
<dbReference type="Proteomes" id="UP001211065">
    <property type="component" value="Unassembled WGS sequence"/>
</dbReference>
<dbReference type="InterPro" id="IPR000795">
    <property type="entry name" value="T_Tr_GTP-bd_dom"/>
</dbReference>
<dbReference type="SUPFAM" id="SSF50447">
    <property type="entry name" value="Translation proteins"/>
    <property type="match status" value="1"/>
</dbReference>
<name>A0AAD5XY52_9FUNG</name>
<accession>A0AAD5XY52</accession>
<feature type="region of interest" description="Disordered" evidence="3">
    <location>
        <begin position="607"/>
        <end position="642"/>
    </location>
</feature>
<feature type="compositionally biased region" description="Polar residues" evidence="3">
    <location>
        <begin position="607"/>
        <end position="621"/>
    </location>
</feature>
<dbReference type="Gene3D" id="2.40.30.10">
    <property type="entry name" value="Translation factors"/>
    <property type="match status" value="1"/>
</dbReference>
<dbReference type="GO" id="GO:0003924">
    <property type="term" value="F:GTPase activity"/>
    <property type="evidence" value="ECO:0007669"/>
    <property type="project" value="InterPro"/>
</dbReference>
<dbReference type="GO" id="GO:0005525">
    <property type="term" value="F:GTP binding"/>
    <property type="evidence" value="ECO:0007669"/>
    <property type="project" value="UniProtKB-KW"/>
</dbReference>